<comment type="catalytic activity">
    <reaction evidence="8">
        <text>18-methylnonadecanoyl-CoA + 2 NADPH + 2 H(+) = 18-methylnonadecan-1-ol + 2 NADP(+) + CoA</text>
        <dbReference type="Rhea" id="RHEA:81767"/>
        <dbReference type="ChEBI" id="CHEBI:15378"/>
        <dbReference type="ChEBI" id="CHEBI:57287"/>
        <dbReference type="ChEBI" id="CHEBI:57783"/>
        <dbReference type="ChEBI" id="CHEBI:58349"/>
        <dbReference type="ChEBI" id="CHEBI:84914"/>
        <dbReference type="ChEBI" id="CHEBI:231999"/>
    </reaction>
    <physiologicalReaction direction="left-to-right" evidence="8">
        <dbReference type="Rhea" id="RHEA:81768"/>
    </physiologicalReaction>
</comment>
<evidence type="ECO:0000259" key="12">
    <source>
        <dbReference type="Pfam" id="PF07993"/>
    </source>
</evidence>
<comment type="catalytic activity">
    <reaction evidence="5">
        <text>octadecanoyl-CoA + 2 NADPH + 2 H(+) = octadecan-1-ol + 2 NADP(+) + CoA</text>
        <dbReference type="Rhea" id="RHEA:36319"/>
        <dbReference type="ChEBI" id="CHEBI:15378"/>
        <dbReference type="ChEBI" id="CHEBI:32154"/>
        <dbReference type="ChEBI" id="CHEBI:57287"/>
        <dbReference type="ChEBI" id="CHEBI:57394"/>
        <dbReference type="ChEBI" id="CHEBI:57783"/>
        <dbReference type="ChEBI" id="CHEBI:58349"/>
        <dbReference type="EC" id="1.2.1.84"/>
    </reaction>
    <physiologicalReaction direction="left-to-right" evidence="5">
        <dbReference type="Rhea" id="RHEA:36320"/>
    </physiologicalReaction>
</comment>
<accession>V8NBH9</accession>
<dbReference type="CDD" id="cd09071">
    <property type="entry name" value="FAR_C"/>
    <property type="match status" value="1"/>
</dbReference>
<evidence type="ECO:0000256" key="2">
    <source>
        <dbReference type="ARBA" id="ARBA00005928"/>
    </source>
</evidence>
<keyword evidence="10" id="KW-0560">Oxidoreductase</keyword>
<dbReference type="Pfam" id="PF07993">
    <property type="entry name" value="NAD_binding_4"/>
    <property type="match status" value="2"/>
</dbReference>
<evidence type="ECO:0000256" key="10">
    <source>
        <dbReference type="RuleBase" id="RU363097"/>
    </source>
</evidence>
<dbReference type="GO" id="GO:0102965">
    <property type="term" value="F:alcohol-forming long-chain fatty acyl-CoA reductase activity"/>
    <property type="evidence" value="ECO:0007669"/>
    <property type="project" value="UniProtKB-EC"/>
</dbReference>
<evidence type="ECO:0000313" key="13">
    <source>
        <dbReference type="EMBL" id="ETE58927.1"/>
    </source>
</evidence>
<dbReference type="GO" id="GO:0005778">
    <property type="term" value="C:peroxisomal membrane"/>
    <property type="evidence" value="ECO:0007669"/>
    <property type="project" value="UniProtKB-SubCell"/>
</dbReference>
<proteinExistence type="inferred from homology"/>
<feature type="non-terminal residue" evidence="13">
    <location>
        <position position="1"/>
    </location>
</feature>
<comment type="similarity">
    <text evidence="2 10">Belongs to the fatty acyl-CoA reductase family.</text>
</comment>
<protein>
    <recommendedName>
        <fullName evidence="10">Fatty acyl-CoA reductase</fullName>
        <ecNumber evidence="10">1.2.1.84</ecNumber>
    </recommendedName>
</protein>
<dbReference type="Proteomes" id="UP000018936">
    <property type="component" value="Unassembled WGS sequence"/>
</dbReference>
<dbReference type="PANTHER" id="PTHR11011">
    <property type="entry name" value="MALE STERILITY PROTEIN 2-RELATED"/>
    <property type="match status" value="1"/>
</dbReference>
<comment type="function">
    <text evidence="10">Catalyzes the reduction of fatty acyl-CoA to fatty alcohols.</text>
</comment>
<comment type="catalytic activity">
    <reaction evidence="6">
        <text>hexadecanoyl-CoA + 2 NADPH + 2 H(+) = hexadecan-1-ol + 2 NADP(+) + CoA</text>
        <dbReference type="Rhea" id="RHEA:36315"/>
        <dbReference type="ChEBI" id="CHEBI:15378"/>
        <dbReference type="ChEBI" id="CHEBI:16125"/>
        <dbReference type="ChEBI" id="CHEBI:57287"/>
        <dbReference type="ChEBI" id="CHEBI:57379"/>
        <dbReference type="ChEBI" id="CHEBI:57783"/>
        <dbReference type="ChEBI" id="CHEBI:58349"/>
        <dbReference type="EC" id="1.2.1.84"/>
    </reaction>
    <physiologicalReaction direction="left-to-right" evidence="6">
        <dbReference type="Rhea" id="RHEA:36316"/>
    </physiologicalReaction>
</comment>
<comment type="caution">
    <text evidence="13">The sequence shown here is derived from an EMBL/GenBank/DDBJ whole genome shotgun (WGS) entry which is preliminary data.</text>
</comment>
<sequence length="331" mass="38627">VFDRVREEWPNFHEKIKPICAEFTKPNLAISSEDMEELLSEVNVIFHCAAAVRFNEPLNMRRHNNPSFRLEFITRFRFLHGWIDNFNNINGFLVAAAKGVVRTVKCNPTNVADVIPVDLAVNLTITVGWYTAVHRPKSPLIYNYTSGGLNPLYWGDLEMNATSSFDKNPLEKPFRIPEVTLTSSHLVHQYRLFVYHTSPAFLYDLHLRLIGKKPQLMKLLTRIEKSMRLLEYFTSHSWEWSSGHTNMLMKELSPKDKNKYLLNEDMAGIPAAQQYIRKLKTIHCALKATLLVIIWRIFIARSQMAHNVWYFVLSLCYKFLSYIRVFSTLRL</sequence>
<keyword evidence="10" id="KW-0521">NADP</keyword>
<reference evidence="13 14" key="1">
    <citation type="journal article" date="2013" name="Proc. Natl. Acad. Sci. U.S.A.">
        <title>The king cobra genome reveals dynamic gene evolution and adaptation in the snake venom system.</title>
        <authorList>
            <person name="Vonk F.J."/>
            <person name="Casewell N.R."/>
            <person name="Henkel C.V."/>
            <person name="Heimberg A.M."/>
            <person name="Jansen H.J."/>
            <person name="McCleary R.J."/>
            <person name="Kerkkamp H.M."/>
            <person name="Vos R.A."/>
            <person name="Guerreiro I."/>
            <person name="Calvete J.J."/>
            <person name="Wuster W."/>
            <person name="Woods A.E."/>
            <person name="Logan J.M."/>
            <person name="Harrison R.A."/>
            <person name="Castoe T.A."/>
            <person name="de Koning A.P."/>
            <person name="Pollock D.D."/>
            <person name="Yandell M."/>
            <person name="Calderon D."/>
            <person name="Renjifo C."/>
            <person name="Currier R.B."/>
            <person name="Salgado D."/>
            <person name="Pla D."/>
            <person name="Sanz L."/>
            <person name="Hyder A.S."/>
            <person name="Ribeiro J.M."/>
            <person name="Arntzen J.W."/>
            <person name="van den Thillart G.E."/>
            <person name="Boetzer M."/>
            <person name="Pirovano W."/>
            <person name="Dirks R.P."/>
            <person name="Spaink H.P."/>
            <person name="Duboule D."/>
            <person name="McGlinn E."/>
            <person name="Kini R.M."/>
            <person name="Richardson M.K."/>
        </authorList>
    </citation>
    <scope>NUCLEOTIDE SEQUENCE</scope>
    <source>
        <tissue evidence="13">Blood</tissue>
    </source>
</reference>
<dbReference type="Gene3D" id="3.40.50.720">
    <property type="entry name" value="NAD(P)-binding Rossmann-like Domain"/>
    <property type="match status" value="2"/>
</dbReference>
<evidence type="ECO:0000256" key="7">
    <source>
        <dbReference type="ARBA" id="ARBA00049089"/>
    </source>
</evidence>
<evidence type="ECO:0000256" key="5">
    <source>
        <dbReference type="ARBA" id="ARBA00047991"/>
    </source>
</evidence>
<dbReference type="GO" id="GO:0080019">
    <property type="term" value="F:alcohol-forming very long-chain fatty acyl-CoA reductase activity"/>
    <property type="evidence" value="ECO:0007669"/>
    <property type="project" value="InterPro"/>
</dbReference>
<dbReference type="InterPro" id="IPR026055">
    <property type="entry name" value="FAR"/>
</dbReference>
<evidence type="ECO:0000313" key="14">
    <source>
        <dbReference type="Proteomes" id="UP000018936"/>
    </source>
</evidence>
<feature type="domain" description="Fatty acyl-CoA reductase C-terminal" evidence="11">
    <location>
        <begin position="195"/>
        <end position="267"/>
    </location>
</feature>
<evidence type="ECO:0000256" key="3">
    <source>
        <dbReference type="ARBA" id="ARBA00022516"/>
    </source>
</evidence>
<evidence type="ECO:0000256" key="6">
    <source>
        <dbReference type="ARBA" id="ARBA00048521"/>
    </source>
</evidence>
<keyword evidence="14" id="KW-1185">Reference proteome</keyword>
<dbReference type="InterPro" id="IPR013120">
    <property type="entry name" value="FAR_NAD-bd"/>
</dbReference>
<dbReference type="PANTHER" id="PTHR11011:SF45">
    <property type="entry name" value="FATTY ACYL-COA REDUCTASE CG8306-RELATED"/>
    <property type="match status" value="1"/>
</dbReference>
<feature type="domain" description="Thioester reductase (TE)" evidence="12">
    <location>
        <begin position="68"/>
        <end position="123"/>
    </location>
</feature>
<keyword evidence="3 10" id="KW-0444">Lipid biosynthesis</keyword>
<comment type="catalytic activity">
    <reaction evidence="9">
        <text>eicosanoyl-CoA + 2 NADPH + 2 H(+) = eicosan-1-ol + 2 NADP(+) + CoA</text>
        <dbReference type="Rhea" id="RHEA:81727"/>
        <dbReference type="ChEBI" id="CHEBI:15378"/>
        <dbReference type="ChEBI" id="CHEBI:57287"/>
        <dbReference type="ChEBI" id="CHEBI:57380"/>
        <dbReference type="ChEBI" id="CHEBI:57783"/>
        <dbReference type="ChEBI" id="CHEBI:58349"/>
        <dbReference type="ChEBI" id="CHEBI:75627"/>
    </reaction>
    <physiologicalReaction direction="left-to-right" evidence="9">
        <dbReference type="Rhea" id="RHEA:81728"/>
    </physiologicalReaction>
</comment>
<dbReference type="EMBL" id="AZIM01006088">
    <property type="protein sequence ID" value="ETE58927.1"/>
    <property type="molecule type" value="Genomic_DNA"/>
</dbReference>
<keyword evidence="4 10" id="KW-0443">Lipid metabolism</keyword>
<evidence type="ECO:0000256" key="9">
    <source>
        <dbReference type="ARBA" id="ARBA00049930"/>
    </source>
</evidence>
<evidence type="ECO:0000259" key="11">
    <source>
        <dbReference type="Pfam" id="PF03015"/>
    </source>
</evidence>
<name>V8NBH9_OPHHA</name>
<dbReference type="Pfam" id="PF03015">
    <property type="entry name" value="Sterile"/>
    <property type="match status" value="1"/>
</dbReference>
<evidence type="ECO:0000256" key="1">
    <source>
        <dbReference type="ARBA" id="ARBA00004549"/>
    </source>
</evidence>
<evidence type="ECO:0000256" key="4">
    <source>
        <dbReference type="ARBA" id="ARBA00023098"/>
    </source>
</evidence>
<comment type="catalytic activity">
    <reaction evidence="7">
        <text>a long-chain fatty acyl-CoA + 2 NADPH + 2 H(+) = a long-chain primary fatty alcohol + 2 NADP(+) + CoA</text>
        <dbReference type="Rhea" id="RHEA:52716"/>
        <dbReference type="ChEBI" id="CHEBI:15378"/>
        <dbReference type="ChEBI" id="CHEBI:57287"/>
        <dbReference type="ChEBI" id="CHEBI:57783"/>
        <dbReference type="ChEBI" id="CHEBI:58349"/>
        <dbReference type="ChEBI" id="CHEBI:77396"/>
        <dbReference type="ChEBI" id="CHEBI:83139"/>
        <dbReference type="EC" id="1.2.1.84"/>
    </reaction>
    <physiologicalReaction direction="left-to-right" evidence="7">
        <dbReference type="Rhea" id="RHEA:52717"/>
    </physiologicalReaction>
</comment>
<evidence type="ECO:0000256" key="8">
    <source>
        <dbReference type="ARBA" id="ARBA00049865"/>
    </source>
</evidence>
<dbReference type="InterPro" id="IPR033640">
    <property type="entry name" value="FAR_C"/>
</dbReference>
<feature type="domain" description="Thioester reductase (TE)" evidence="12">
    <location>
        <begin position="7"/>
        <end position="64"/>
    </location>
</feature>
<gene>
    <name evidence="13" type="primary">far1</name>
    <name evidence="13" type="ORF">L345_15345</name>
</gene>
<dbReference type="GO" id="GO:0035336">
    <property type="term" value="P:long-chain fatty-acyl-CoA metabolic process"/>
    <property type="evidence" value="ECO:0007669"/>
    <property type="project" value="TreeGrafter"/>
</dbReference>
<dbReference type="EC" id="1.2.1.84" evidence="10"/>
<comment type="subcellular location">
    <subcellularLocation>
        <location evidence="1">Peroxisome membrane</location>
        <topology evidence="1">Single-pass membrane protein</topology>
    </subcellularLocation>
</comment>
<dbReference type="AlphaFoldDB" id="V8NBH9"/>
<organism evidence="13 14">
    <name type="scientific">Ophiophagus hannah</name>
    <name type="common">King cobra</name>
    <name type="synonym">Naja hannah</name>
    <dbReference type="NCBI Taxonomy" id="8665"/>
    <lineage>
        <taxon>Eukaryota</taxon>
        <taxon>Metazoa</taxon>
        <taxon>Chordata</taxon>
        <taxon>Craniata</taxon>
        <taxon>Vertebrata</taxon>
        <taxon>Euteleostomi</taxon>
        <taxon>Lepidosauria</taxon>
        <taxon>Squamata</taxon>
        <taxon>Bifurcata</taxon>
        <taxon>Unidentata</taxon>
        <taxon>Episquamata</taxon>
        <taxon>Toxicofera</taxon>
        <taxon>Serpentes</taxon>
        <taxon>Colubroidea</taxon>
        <taxon>Elapidae</taxon>
        <taxon>Elapinae</taxon>
        <taxon>Ophiophagus</taxon>
    </lineage>
</organism>
<dbReference type="OrthoDB" id="429813at2759"/>